<evidence type="ECO:0000313" key="3">
    <source>
        <dbReference type="Proteomes" id="UP000735302"/>
    </source>
</evidence>
<keyword evidence="1" id="KW-1133">Transmembrane helix</keyword>
<dbReference type="Proteomes" id="UP000735302">
    <property type="component" value="Unassembled WGS sequence"/>
</dbReference>
<evidence type="ECO:0000256" key="1">
    <source>
        <dbReference type="SAM" id="Phobius"/>
    </source>
</evidence>
<evidence type="ECO:0000313" key="2">
    <source>
        <dbReference type="EMBL" id="GFN97550.1"/>
    </source>
</evidence>
<dbReference type="EMBL" id="BLXT01002789">
    <property type="protein sequence ID" value="GFN97550.1"/>
    <property type="molecule type" value="Genomic_DNA"/>
</dbReference>
<keyword evidence="1" id="KW-0472">Membrane</keyword>
<comment type="caution">
    <text evidence="2">The sequence shown here is derived from an EMBL/GenBank/DDBJ whole genome shotgun (WGS) entry which is preliminary data.</text>
</comment>
<dbReference type="AlphaFoldDB" id="A0AAV3ZE79"/>
<gene>
    <name evidence="2" type="ORF">PoB_002405600</name>
</gene>
<keyword evidence="1" id="KW-0812">Transmembrane</keyword>
<protein>
    <submittedName>
        <fullName evidence="2">Uncharacterized protein</fullName>
    </submittedName>
</protein>
<reference evidence="2 3" key="1">
    <citation type="journal article" date="2021" name="Elife">
        <title>Chloroplast acquisition without the gene transfer in kleptoplastic sea slugs, Plakobranchus ocellatus.</title>
        <authorList>
            <person name="Maeda T."/>
            <person name="Takahashi S."/>
            <person name="Yoshida T."/>
            <person name="Shimamura S."/>
            <person name="Takaki Y."/>
            <person name="Nagai Y."/>
            <person name="Toyoda A."/>
            <person name="Suzuki Y."/>
            <person name="Arimoto A."/>
            <person name="Ishii H."/>
            <person name="Satoh N."/>
            <person name="Nishiyama T."/>
            <person name="Hasebe M."/>
            <person name="Maruyama T."/>
            <person name="Minagawa J."/>
            <person name="Obokata J."/>
            <person name="Shigenobu S."/>
        </authorList>
    </citation>
    <scope>NUCLEOTIDE SEQUENCE [LARGE SCALE GENOMIC DNA]</scope>
</reference>
<feature type="transmembrane region" description="Helical" evidence="1">
    <location>
        <begin position="152"/>
        <end position="174"/>
    </location>
</feature>
<proteinExistence type="predicted"/>
<name>A0AAV3ZE79_9GAST</name>
<organism evidence="2 3">
    <name type="scientific">Plakobranchus ocellatus</name>
    <dbReference type="NCBI Taxonomy" id="259542"/>
    <lineage>
        <taxon>Eukaryota</taxon>
        <taxon>Metazoa</taxon>
        <taxon>Spiralia</taxon>
        <taxon>Lophotrochozoa</taxon>
        <taxon>Mollusca</taxon>
        <taxon>Gastropoda</taxon>
        <taxon>Heterobranchia</taxon>
        <taxon>Euthyneura</taxon>
        <taxon>Panpulmonata</taxon>
        <taxon>Sacoglossa</taxon>
        <taxon>Placobranchoidea</taxon>
        <taxon>Plakobranchidae</taxon>
        <taxon>Plakobranchus</taxon>
    </lineage>
</organism>
<sequence>MPTVPFHRKRFLVNALVSRIRGDFVSVLVLSVDGGYGQGRVWGEKREECGEDLRKGAGVSFLGGDVGVFVQLPDSVILSLERARRHVKQYQKNNTDHSFFFPFCSLYLGMFRLRAQWTRTRPWATGPCLARKGEKNSATVPGEHNSPGPARAFRAVFAPVVLAIKIFNTCIFFLKPGRRKTHRL</sequence>
<keyword evidence="3" id="KW-1185">Reference proteome</keyword>
<accession>A0AAV3ZE79</accession>